<evidence type="ECO:0000313" key="1">
    <source>
        <dbReference type="EMBL" id="EMD00792.1"/>
    </source>
</evidence>
<sequence>MPPYACSGTVLMASSSQPGGFALAIALVVEGRSSYRWLMLNSTLHPRTLDRHSCRLDEILCHLIVHQTERIPRKAGRYRCTSLQARGTAMSRKKRAITTYSAVRC</sequence>
<dbReference type="KEGG" id="bcom:BAUCODRAFT_183214"/>
<accession>M2MV14</accession>
<name>M2MV14_BAUPA</name>
<proteinExistence type="predicted"/>
<evidence type="ECO:0000313" key="2">
    <source>
        <dbReference type="Proteomes" id="UP000011761"/>
    </source>
</evidence>
<dbReference type="AlphaFoldDB" id="M2MV14"/>
<dbReference type="EMBL" id="KB445550">
    <property type="protein sequence ID" value="EMD00792.1"/>
    <property type="molecule type" value="Genomic_DNA"/>
</dbReference>
<dbReference type="RefSeq" id="XP_007671976.1">
    <property type="nucleotide sequence ID" value="XM_007673786.1"/>
</dbReference>
<organism evidence="1 2">
    <name type="scientific">Baudoinia panamericana (strain UAMH 10762)</name>
    <name type="common">Angels' share fungus</name>
    <name type="synonym">Baudoinia compniacensis (strain UAMH 10762)</name>
    <dbReference type="NCBI Taxonomy" id="717646"/>
    <lineage>
        <taxon>Eukaryota</taxon>
        <taxon>Fungi</taxon>
        <taxon>Dikarya</taxon>
        <taxon>Ascomycota</taxon>
        <taxon>Pezizomycotina</taxon>
        <taxon>Dothideomycetes</taxon>
        <taxon>Dothideomycetidae</taxon>
        <taxon>Mycosphaerellales</taxon>
        <taxon>Teratosphaeriaceae</taxon>
        <taxon>Baudoinia</taxon>
    </lineage>
</organism>
<dbReference type="Proteomes" id="UP000011761">
    <property type="component" value="Unassembled WGS sequence"/>
</dbReference>
<dbReference type="GeneID" id="19109522"/>
<reference evidence="1 2" key="1">
    <citation type="journal article" date="2012" name="PLoS Pathog.">
        <title>Diverse lifestyles and strategies of plant pathogenesis encoded in the genomes of eighteen Dothideomycetes fungi.</title>
        <authorList>
            <person name="Ohm R.A."/>
            <person name="Feau N."/>
            <person name="Henrissat B."/>
            <person name="Schoch C.L."/>
            <person name="Horwitz B.A."/>
            <person name="Barry K.W."/>
            <person name="Condon B.J."/>
            <person name="Copeland A.C."/>
            <person name="Dhillon B."/>
            <person name="Glaser F."/>
            <person name="Hesse C.N."/>
            <person name="Kosti I."/>
            <person name="LaButti K."/>
            <person name="Lindquist E.A."/>
            <person name="Lucas S."/>
            <person name="Salamov A.A."/>
            <person name="Bradshaw R.E."/>
            <person name="Ciuffetti L."/>
            <person name="Hamelin R.C."/>
            <person name="Kema G.H.J."/>
            <person name="Lawrence C."/>
            <person name="Scott J.A."/>
            <person name="Spatafora J.W."/>
            <person name="Turgeon B.G."/>
            <person name="de Wit P.J.G.M."/>
            <person name="Zhong S."/>
            <person name="Goodwin S.B."/>
            <person name="Grigoriev I.V."/>
        </authorList>
    </citation>
    <scope>NUCLEOTIDE SEQUENCE [LARGE SCALE GENOMIC DNA]</scope>
    <source>
        <strain evidence="1 2">UAMH 10762</strain>
    </source>
</reference>
<protein>
    <submittedName>
        <fullName evidence="1">Uncharacterized protein</fullName>
    </submittedName>
</protein>
<keyword evidence="2" id="KW-1185">Reference proteome</keyword>
<gene>
    <name evidence="1" type="ORF">BAUCODRAFT_183214</name>
</gene>
<dbReference type="HOGENOM" id="CLU_2236089_0_0_1"/>